<dbReference type="PROSITE" id="PS50968">
    <property type="entry name" value="BIOTINYL_LIPOYL"/>
    <property type="match status" value="1"/>
</dbReference>
<comment type="caution">
    <text evidence="3">The sequence shown here is derived from an EMBL/GenBank/DDBJ whole genome shotgun (WGS) entry which is preliminary data.</text>
</comment>
<dbReference type="Gene3D" id="2.40.50.100">
    <property type="match status" value="1"/>
</dbReference>
<protein>
    <submittedName>
        <fullName evidence="3">Acetyl-CoA carboxylase biotin carboxyl carrier protein subunit</fullName>
    </submittedName>
</protein>
<dbReference type="InterPro" id="IPR000089">
    <property type="entry name" value="Biotin_lipoyl"/>
</dbReference>
<dbReference type="Pfam" id="PF00364">
    <property type="entry name" value="Biotin_lipoyl"/>
    <property type="match status" value="1"/>
</dbReference>
<dbReference type="AlphaFoldDB" id="A0A420K9V7"/>
<keyword evidence="1" id="KW-0092">Biotin</keyword>
<organism evidence="3 4">
    <name type="scientific">Alicycliphilus denitrificans</name>
    <dbReference type="NCBI Taxonomy" id="179636"/>
    <lineage>
        <taxon>Bacteria</taxon>
        <taxon>Pseudomonadati</taxon>
        <taxon>Pseudomonadota</taxon>
        <taxon>Betaproteobacteria</taxon>
        <taxon>Burkholderiales</taxon>
        <taxon>Comamonadaceae</taxon>
        <taxon>Alicycliphilus</taxon>
    </lineage>
</organism>
<dbReference type="InterPro" id="IPR011053">
    <property type="entry name" value="Single_hybrid_motif"/>
</dbReference>
<accession>A0A420K9V7</accession>
<reference evidence="3 4" key="1">
    <citation type="submission" date="2018-09" db="EMBL/GenBank/DDBJ databases">
        <title>Genome comparison of Alicycliphilus sp. BQ1, a polyurethanolytic bacterium, with its closest phylogenetic relatives Alicycliphilus denitrificans BC and K601, unable to attack polyurethane.</title>
        <authorList>
            <person name="Loza-Tavera H."/>
            <person name="Lozano L."/>
            <person name="Cevallos M."/>
            <person name="Maya-Lucas O."/>
            <person name="Garcia-Mena J."/>
            <person name="Hernandez J."/>
        </authorList>
    </citation>
    <scope>NUCLEOTIDE SEQUENCE [LARGE SCALE GENOMIC DNA]</scope>
    <source>
        <strain evidence="3 4">BQ1</strain>
    </source>
</reference>
<evidence type="ECO:0000256" key="1">
    <source>
        <dbReference type="ARBA" id="ARBA00023267"/>
    </source>
</evidence>
<sequence>MTTIESPIAGLVAAVETTEGSAIEAGATLIIVESMKMEIPVESEVAGVVRRLLVTAGEQIAEGQAVAEIG</sequence>
<dbReference type="Proteomes" id="UP000216225">
    <property type="component" value="Unassembled WGS sequence"/>
</dbReference>
<evidence type="ECO:0000313" key="3">
    <source>
        <dbReference type="EMBL" id="RKJ95550.1"/>
    </source>
</evidence>
<dbReference type="EMBL" id="NKDB02000003">
    <property type="protein sequence ID" value="RKJ95550.1"/>
    <property type="molecule type" value="Genomic_DNA"/>
</dbReference>
<name>A0A420K9V7_9BURK</name>
<evidence type="ECO:0000313" key="4">
    <source>
        <dbReference type="Proteomes" id="UP000216225"/>
    </source>
</evidence>
<evidence type="ECO:0000259" key="2">
    <source>
        <dbReference type="PROSITE" id="PS50968"/>
    </source>
</evidence>
<dbReference type="RefSeq" id="WP_094439547.1">
    <property type="nucleotide sequence ID" value="NZ_AP024172.1"/>
</dbReference>
<proteinExistence type="predicted"/>
<dbReference type="SUPFAM" id="SSF51230">
    <property type="entry name" value="Single hybrid motif"/>
    <property type="match status" value="1"/>
</dbReference>
<dbReference type="CDD" id="cd06850">
    <property type="entry name" value="biotinyl_domain"/>
    <property type="match status" value="1"/>
</dbReference>
<dbReference type="PANTHER" id="PTHR45266:SF3">
    <property type="entry name" value="OXALOACETATE DECARBOXYLASE ALPHA CHAIN"/>
    <property type="match status" value="1"/>
</dbReference>
<feature type="domain" description="Lipoyl-binding" evidence="2">
    <location>
        <begin position="1"/>
        <end position="70"/>
    </location>
</feature>
<dbReference type="InterPro" id="IPR050709">
    <property type="entry name" value="Biotin_Carboxyl_Carrier/Decarb"/>
</dbReference>
<dbReference type="PANTHER" id="PTHR45266">
    <property type="entry name" value="OXALOACETATE DECARBOXYLASE ALPHA CHAIN"/>
    <property type="match status" value="1"/>
</dbReference>
<gene>
    <name evidence="3" type="ORF">CE154_016575</name>
</gene>